<protein>
    <submittedName>
        <fullName evidence="2">Uncharacterized protein</fullName>
    </submittedName>
</protein>
<name>A0AAW2JWD8_SESRA</name>
<proteinExistence type="predicted"/>
<sequence length="120" mass="12988">MSLPKCHSFDLGDNLEGMSDFNSINSIASKPSKQVEEVVSGSEGDDVCAEQFESENEEVGSKEEELDNEGEDVDNESEEVEVFEALGRPSIVMALGFDDGKHWGAQGFSMLCNMVSCGGR</sequence>
<comment type="caution">
    <text evidence="2">The sequence shown here is derived from an EMBL/GenBank/DDBJ whole genome shotgun (WGS) entry which is preliminary data.</text>
</comment>
<gene>
    <name evidence="2" type="ORF">Sradi_6527800</name>
</gene>
<feature type="region of interest" description="Disordered" evidence="1">
    <location>
        <begin position="51"/>
        <end position="77"/>
    </location>
</feature>
<reference evidence="2" key="2">
    <citation type="journal article" date="2024" name="Plant">
        <title>Genomic evolution and insights into agronomic trait innovations of Sesamum species.</title>
        <authorList>
            <person name="Miao H."/>
            <person name="Wang L."/>
            <person name="Qu L."/>
            <person name="Liu H."/>
            <person name="Sun Y."/>
            <person name="Le M."/>
            <person name="Wang Q."/>
            <person name="Wei S."/>
            <person name="Zheng Y."/>
            <person name="Lin W."/>
            <person name="Duan Y."/>
            <person name="Cao H."/>
            <person name="Xiong S."/>
            <person name="Wang X."/>
            <person name="Wei L."/>
            <person name="Li C."/>
            <person name="Ma Q."/>
            <person name="Ju M."/>
            <person name="Zhao R."/>
            <person name="Li G."/>
            <person name="Mu C."/>
            <person name="Tian Q."/>
            <person name="Mei H."/>
            <person name="Zhang T."/>
            <person name="Gao T."/>
            <person name="Zhang H."/>
        </authorList>
    </citation>
    <scope>NUCLEOTIDE SEQUENCE</scope>
    <source>
        <strain evidence="2">G02</strain>
    </source>
</reference>
<organism evidence="2">
    <name type="scientific">Sesamum radiatum</name>
    <name type="common">Black benniseed</name>
    <dbReference type="NCBI Taxonomy" id="300843"/>
    <lineage>
        <taxon>Eukaryota</taxon>
        <taxon>Viridiplantae</taxon>
        <taxon>Streptophyta</taxon>
        <taxon>Embryophyta</taxon>
        <taxon>Tracheophyta</taxon>
        <taxon>Spermatophyta</taxon>
        <taxon>Magnoliopsida</taxon>
        <taxon>eudicotyledons</taxon>
        <taxon>Gunneridae</taxon>
        <taxon>Pentapetalae</taxon>
        <taxon>asterids</taxon>
        <taxon>lamiids</taxon>
        <taxon>Lamiales</taxon>
        <taxon>Pedaliaceae</taxon>
        <taxon>Sesamum</taxon>
    </lineage>
</organism>
<dbReference type="AlphaFoldDB" id="A0AAW2JWD8"/>
<evidence type="ECO:0000256" key="1">
    <source>
        <dbReference type="SAM" id="MobiDB-lite"/>
    </source>
</evidence>
<reference evidence="2" key="1">
    <citation type="submission" date="2020-06" db="EMBL/GenBank/DDBJ databases">
        <authorList>
            <person name="Li T."/>
            <person name="Hu X."/>
            <person name="Zhang T."/>
            <person name="Song X."/>
            <person name="Zhang H."/>
            <person name="Dai N."/>
            <person name="Sheng W."/>
            <person name="Hou X."/>
            <person name="Wei L."/>
        </authorList>
    </citation>
    <scope>NUCLEOTIDE SEQUENCE</scope>
    <source>
        <strain evidence="2">G02</strain>
        <tissue evidence="2">Leaf</tissue>
    </source>
</reference>
<dbReference type="EMBL" id="JACGWJ010000031">
    <property type="protein sequence ID" value="KAL0298680.1"/>
    <property type="molecule type" value="Genomic_DNA"/>
</dbReference>
<accession>A0AAW2JWD8</accession>
<evidence type="ECO:0000313" key="2">
    <source>
        <dbReference type="EMBL" id="KAL0298680.1"/>
    </source>
</evidence>